<sequence>MLNLWIRRIVIFTGLLAILVGASISYGDSLFLTAPEEIDVIQALLQKREQQEILRAEIEAEIARLEQLEEDAREQREQELLEEQQRLEEEAQALIDAYTLGNRDKPQDYLNLFDNSIKHTFIVDFDTAEWEGLIQDMEDYYDLFGTYRSNNYRKVNVTYITDEETISIQDVGIRSKGNHYSRRLPISNQGDVIPIHYVLKFNETFDTEVGTEEYTLLKTREVFDVEKLIFKWNRNNDPTYLSEVYSMQVFRDAGVPAPMMSLANYIIRIDGEVVFEELYGVQEYIDEEFVRKQLQDIPTKDVGDLYKVIWPGTLEPIYDTSLVGIREWETNTRPVYGLESNDDIMNYQQLIDFTFALDNSNETERKTFIDQSIDVDTMIRAFAASIFLGNPDDYRGNANNYYLYFDQQGVFTYIPFDFDHSLGQGWAGNPVFIDYSLGNDIYTWEGDGFSAATRNIPLIDNILLAYEEYQILYEDYLEAFISDGTFSYAGFSALFNQAEALYGDQYYMVNDKEYYITTKITNVLEDVEQYRAIRKFHS</sequence>
<dbReference type="KEGG" id="xcl:G4Z02_01575"/>
<dbReference type="InterPro" id="IPR014867">
    <property type="entry name" value="Spore_coat_CotH_CotH2/3/7"/>
</dbReference>
<protein>
    <recommendedName>
        <fullName evidence="4">CotH protein</fullName>
    </recommendedName>
</protein>
<dbReference type="Proteomes" id="UP000514720">
    <property type="component" value="Chromosome"/>
</dbReference>
<accession>A0A7L7KRQ9</accession>
<dbReference type="EMBL" id="CP048914">
    <property type="protein sequence ID" value="QMS84488.1"/>
    <property type="molecule type" value="Genomic_DNA"/>
</dbReference>
<dbReference type="PANTHER" id="PTHR40050:SF1">
    <property type="entry name" value="INNER SPORE COAT PROTEIN H"/>
    <property type="match status" value="1"/>
</dbReference>
<evidence type="ECO:0000313" key="2">
    <source>
        <dbReference type="EMBL" id="QMS84488.1"/>
    </source>
</evidence>
<reference evidence="2 3" key="1">
    <citation type="submission" date="2020-02" db="EMBL/GenBank/DDBJ databases">
        <authorList>
            <person name="Zheng R.K."/>
            <person name="Sun C.M."/>
        </authorList>
    </citation>
    <scope>NUCLEOTIDE SEQUENCE [LARGE SCALE GENOMIC DNA]</scope>
    <source>
        <strain evidence="3">zrk13</strain>
    </source>
</reference>
<evidence type="ECO:0000256" key="1">
    <source>
        <dbReference type="SAM" id="Coils"/>
    </source>
</evidence>
<evidence type="ECO:0000313" key="3">
    <source>
        <dbReference type="Proteomes" id="UP000514720"/>
    </source>
</evidence>
<feature type="coiled-coil region" evidence="1">
    <location>
        <begin position="41"/>
        <end position="97"/>
    </location>
</feature>
<proteinExistence type="predicted"/>
<keyword evidence="1" id="KW-0175">Coiled coil</keyword>
<dbReference type="Pfam" id="PF08757">
    <property type="entry name" value="CotH"/>
    <property type="match status" value="1"/>
</dbReference>
<evidence type="ECO:0008006" key="4">
    <source>
        <dbReference type="Google" id="ProtNLM"/>
    </source>
</evidence>
<gene>
    <name evidence="2" type="ORF">G4Z02_01575</name>
</gene>
<organism evidence="2 3">
    <name type="scientific">Candidatus Xianfuyuplasma coldseepsis</name>
    <dbReference type="NCBI Taxonomy" id="2782163"/>
    <lineage>
        <taxon>Bacteria</taxon>
        <taxon>Bacillati</taxon>
        <taxon>Mycoplasmatota</taxon>
        <taxon>Mollicutes</taxon>
        <taxon>Candidatus Izemoplasmatales</taxon>
        <taxon>Candidatus Izemoplasmataceae</taxon>
        <taxon>Candidatus Xianfuyuplasma</taxon>
    </lineage>
</organism>
<dbReference type="PANTHER" id="PTHR40050">
    <property type="entry name" value="INNER SPORE COAT PROTEIN H"/>
    <property type="match status" value="1"/>
</dbReference>
<keyword evidence="3" id="KW-1185">Reference proteome</keyword>
<dbReference type="RefSeq" id="WP_258878101.1">
    <property type="nucleotide sequence ID" value="NZ_CP048914.1"/>
</dbReference>
<name>A0A7L7KRQ9_9MOLU</name>
<dbReference type="AlphaFoldDB" id="A0A7L7KRQ9"/>